<keyword evidence="5 13" id="KW-0812">Transmembrane</keyword>
<evidence type="ECO:0000256" key="12">
    <source>
        <dbReference type="ARBA" id="ARBA00043952"/>
    </source>
</evidence>
<dbReference type="PANTHER" id="PTHR12692:SF0">
    <property type="entry name" value="GH11935P"/>
    <property type="match status" value="1"/>
</dbReference>
<keyword evidence="8" id="KW-0460">Magnesium</keyword>
<reference evidence="16" key="1">
    <citation type="submission" date="2022-11" db="UniProtKB">
        <authorList>
            <consortium name="WormBaseParasite"/>
        </authorList>
    </citation>
    <scope>IDENTIFICATION</scope>
</reference>
<keyword evidence="4" id="KW-0813">Transport</keyword>
<dbReference type="SUPFAM" id="SSF52833">
    <property type="entry name" value="Thioredoxin-like"/>
    <property type="match status" value="1"/>
</dbReference>
<evidence type="ECO:0000256" key="13">
    <source>
        <dbReference type="SAM" id="Phobius"/>
    </source>
</evidence>
<dbReference type="GO" id="GO:0018279">
    <property type="term" value="P:protein N-linked glycosylation via asparagine"/>
    <property type="evidence" value="ECO:0007669"/>
    <property type="project" value="TreeGrafter"/>
</dbReference>
<name>A0A915P5A9_9BILA</name>
<evidence type="ECO:0000256" key="5">
    <source>
        <dbReference type="ARBA" id="ARBA00022692"/>
    </source>
</evidence>
<dbReference type="Gene3D" id="3.40.30.10">
    <property type="entry name" value="Glutaredoxin"/>
    <property type="match status" value="1"/>
</dbReference>
<comment type="similarity">
    <text evidence="3">Belongs to the OST3/OST6 family.</text>
</comment>
<comment type="pathway">
    <text evidence="12">Protein modification.</text>
</comment>
<evidence type="ECO:0000256" key="14">
    <source>
        <dbReference type="SAM" id="SignalP"/>
    </source>
</evidence>
<feature type="transmembrane region" description="Helical" evidence="13">
    <location>
        <begin position="292"/>
        <end position="312"/>
    </location>
</feature>
<dbReference type="InterPro" id="IPR021149">
    <property type="entry name" value="OligosaccharylTrfase_OST3/OST6"/>
</dbReference>
<feature type="signal peptide" evidence="14">
    <location>
        <begin position="1"/>
        <end position="22"/>
    </location>
</feature>
<keyword evidence="10 13" id="KW-0472">Membrane</keyword>
<keyword evidence="7" id="KW-0256">Endoplasmic reticulum</keyword>
<evidence type="ECO:0000256" key="2">
    <source>
        <dbReference type="ARBA" id="ARBA00004477"/>
    </source>
</evidence>
<evidence type="ECO:0000256" key="10">
    <source>
        <dbReference type="ARBA" id="ARBA00023136"/>
    </source>
</evidence>
<organism evidence="15 16">
    <name type="scientific">Meloidogyne floridensis</name>
    <dbReference type="NCBI Taxonomy" id="298350"/>
    <lineage>
        <taxon>Eukaryota</taxon>
        <taxon>Metazoa</taxon>
        <taxon>Ecdysozoa</taxon>
        <taxon>Nematoda</taxon>
        <taxon>Chromadorea</taxon>
        <taxon>Rhabditida</taxon>
        <taxon>Tylenchina</taxon>
        <taxon>Tylenchomorpha</taxon>
        <taxon>Tylenchoidea</taxon>
        <taxon>Meloidogynidae</taxon>
        <taxon>Meloidogyninae</taxon>
        <taxon>Meloidogyne</taxon>
    </lineage>
</organism>
<evidence type="ECO:0000313" key="15">
    <source>
        <dbReference type="Proteomes" id="UP000887560"/>
    </source>
</evidence>
<keyword evidence="11" id="KW-1015">Disulfide bond</keyword>
<accession>A0A915P5A9</accession>
<comment type="function">
    <text evidence="1">Subunit of the oligosaccharyl transferase (OST) complex that catalyzes the initial transfer of a defined glycan (Glc(3)Man(9)GlcNAc(2) in eukaryotes) from the lipid carrier dolichol-pyrophosphate to an asparagine residue within an Asn-X-Ser/Thr consensus motif in nascent polypeptide chains, the first step in protein N-glycosylation. N-glycosylation occurs cotranslationally and the complex associates with the Sec61 complex at the channel-forming translocon complex that mediates protein translocation across the endoplasmic reticulum (ER). All subunits are required for a maximal enzyme activity.</text>
</comment>
<evidence type="ECO:0000256" key="1">
    <source>
        <dbReference type="ARBA" id="ARBA00002791"/>
    </source>
</evidence>
<dbReference type="FunFam" id="3.40.30.10:FF:000009">
    <property type="entry name" value="Tumor suppressor candidate 3"/>
    <property type="match status" value="1"/>
</dbReference>
<keyword evidence="15" id="KW-1185">Reference proteome</keyword>
<evidence type="ECO:0000256" key="7">
    <source>
        <dbReference type="ARBA" id="ARBA00022824"/>
    </source>
</evidence>
<feature type="transmembrane region" description="Helical" evidence="13">
    <location>
        <begin position="177"/>
        <end position="196"/>
    </location>
</feature>
<dbReference type="PANTHER" id="PTHR12692">
    <property type="entry name" value="DOLICHYL-DIPHOSPHOOLIGOSACCHARIDE--PROTEIN GLYCOSYLTRANSFERASE-RELATED"/>
    <property type="match status" value="1"/>
</dbReference>
<keyword evidence="9 13" id="KW-1133">Transmembrane helix</keyword>
<dbReference type="Proteomes" id="UP000887560">
    <property type="component" value="Unplaced"/>
</dbReference>
<evidence type="ECO:0000313" key="16">
    <source>
        <dbReference type="WBParaSite" id="scf7180000423312.g10683"/>
    </source>
</evidence>
<dbReference type="WBParaSite" id="scf7180000423312.g10683">
    <property type="protein sequence ID" value="scf7180000423312.g10683"/>
    <property type="gene ID" value="scf7180000423312.g10683"/>
</dbReference>
<dbReference type="InterPro" id="IPR036249">
    <property type="entry name" value="Thioredoxin-like_sf"/>
</dbReference>
<evidence type="ECO:0000256" key="3">
    <source>
        <dbReference type="ARBA" id="ARBA00009561"/>
    </source>
</evidence>
<feature type="transmembrane region" description="Helical" evidence="13">
    <location>
        <begin position="208"/>
        <end position="227"/>
    </location>
</feature>
<dbReference type="Pfam" id="PF04756">
    <property type="entry name" value="OST3_OST6"/>
    <property type="match status" value="1"/>
</dbReference>
<protein>
    <submittedName>
        <fullName evidence="16">Magnesium transporter protein 1</fullName>
    </submittedName>
</protein>
<evidence type="ECO:0000256" key="9">
    <source>
        <dbReference type="ARBA" id="ARBA00022989"/>
    </source>
</evidence>
<feature type="chain" id="PRO_5036904907" evidence="14">
    <location>
        <begin position="23"/>
        <end position="508"/>
    </location>
</feature>
<evidence type="ECO:0000256" key="6">
    <source>
        <dbReference type="ARBA" id="ARBA00022729"/>
    </source>
</evidence>
<sequence>MNNNMSQFLLLLAAVLCSVALSDRGITLEEKVRNLQDSIMKRPVMSLNLEMWKTYIQSSPRNYSMIVMLTVFSTNMNCPICKPAYEEFLIMANSYRYTFLNNKALYFGVVDYENAPQIFNLLNLNTAPAVFHFPAKGARRPQDSMDFQRMGIDAEAMAKFVQDRTDIHIRILRPPSYAAPVVILLLVMLVLGLLYMRRNNLEFLFNRTFWACVCLAIVFAFMSGQMWNHIRGPPFMMTHPHGRETSFIHGSTQYQLIAETYIVFGLYLAITAGVIVLNDAASSKTDPGRRKFMSCIGLGMVVVFFSLLLSVFRSKYHGYPYQFLFNMDIQLNFLKFQPLKNWLDYFLNRQELRDLLNQTSDFNFVITLCDQFVEQALVTEKELAQVGKIYLDQEDKICLRYKANDLWLCAMSCFACCNWDLGLLMKNLNVQKIQSLLDQLVKWTLLQEEIVQDPFDYFCSVTSSEKFDTKRIFSMWLYARWILLVDSEARFPSIPAKPTVSNPSIQLS</sequence>
<feature type="transmembrane region" description="Helical" evidence="13">
    <location>
        <begin position="261"/>
        <end position="280"/>
    </location>
</feature>
<keyword evidence="6 14" id="KW-0732">Signal</keyword>
<proteinExistence type="inferred from homology"/>
<dbReference type="GO" id="GO:0008250">
    <property type="term" value="C:oligosaccharyltransferase complex"/>
    <property type="evidence" value="ECO:0007669"/>
    <property type="project" value="TreeGrafter"/>
</dbReference>
<dbReference type="GO" id="GO:0015693">
    <property type="term" value="P:magnesium ion transport"/>
    <property type="evidence" value="ECO:0007669"/>
    <property type="project" value="UniProtKB-ARBA"/>
</dbReference>
<comment type="subcellular location">
    <subcellularLocation>
        <location evidence="2">Endoplasmic reticulum membrane</location>
        <topology evidence="2">Multi-pass membrane protein</topology>
    </subcellularLocation>
</comment>
<dbReference type="AlphaFoldDB" id="A0A915P5A9"/>
<evidence type="ECO:0000256" key="8">
    <source>
        <dbReference type="ARBA" id="ARBA00022842"/>
    </source>
</evidence>
<evidence type="ECO:0000256" key="11">
    <source>
        <dbReference type="ARBA" id="ARBA00023157"/>
    </source>
</evidence>
<evidence type="ECO:0000256" key="4">
    <source>
        <dbReference type="ARBA" id="ARBA00022448"/>
    </source>
</evidence>